<dbReference type="PROSITE" id="PS50042">
    <property type="entry name" value="CNMP_BINDING_3"/>
    <property type="match status" value="1"/>
</dbReference>
<accession>A0A368EP22</accession>
<dbReference type="InterPro" id="IPR014710">
    <property type="entry name" value="RmlC-like_jellyroll"/>
</dbReference>
<evidence type="ECO:0000313" key="3">
    <source>
        <dbReference type="Proteomes" id="UP000252289"/>
    </source>
</evidence>
<dbReference type="Proteomes" id="UP000252289">
    <property type="component" value="Unassembled WGS sequence"/>
</dbReference>
<reference evidence="2 3" key="1">
    <citation type="journal article" date="2018" name="Microbiome">
        <title>Fine metagenomic profile of the Mediterranean stratified and mixed water columns revealed by assembly and recruitment.</title>
        <authorList>
            <person name="Haro-Moreno J.M."/>
            <person name="Lopez-Perez M."/>
            <person name="De La Torre J.R."/>
            <person name="Picazo A."/>
            <person name="Camacho A."/>
            <person name="Rodriguez-Valera F."/>
        </authorList>
    </citation>
    <scope>NUCLEOTIDE SEQUENCE [LARGE SCALE GENOMIC DNA]</scope>
    <source>
        <strain evidence="2">MED-G50</strain>
    </source>
</reference>
<gene>
    <name evidence="2" type="ORF">DBW64_01360</name>
</gene>
<feature type="domain" description="Cyclic nucleotide-binding" evidence="1">
    <location>
        <begin position="1"/>
        <end position="86"/>
    </location>
</feature>
<name>A0A368EP22_9PROT</name>
<dbReference type="EMBL" id="QOQK01000003">
    <property type="protein sequence ID" value="RCL85297.1"/>
    <property type="molecule type" value="Genomic_DNA"/>
</dbReference>
<sequence>MNIVEFTSLSNKPIRMIEGEIIFQAGDPALNICFVDKGRVDIITRDGEKRLRTYDAGSLFGIPEVMSGINWPAMAIFRGFGSVRLFPGQVLMEKIDALPDDHKNLIASLSSKVAVKKAR</sequence>
<dbReference type="Gene3D" id="2.60.120.10">
    <property type="entry name" value="Jelly Rolls"/>
    <property type="match status" value="1"/>
</dbReference>
<protein>
    <recommendedName>
        <fullName evidence="1">Cyclic nucleotide-binding domain-containing protein</fullName>
    </recommendedName>
</protein>
<dbReference type="Pfam" id="PF00027">
    <property type="entry name" value="cNMP_binding"/>
    <property type="match status" value="1"/>
</dbReference>
<evidence type="ECO:0000313" key="2">
    <source>
        <dbReference type="EMBL" id="RCL85297.1"/>
    </source>
</evidence>
<dbReference type="CDD" id="cd00038">
    <property type="entry name" value="CAP_ED"/>
    <property type="match status" value="1"/>
</dbReference>
<dbReference type="AlphaFoldDB" id="A0A368EP22"/>
<comment type="caution">
    <text evidence="2">The sequence shown here is derived from an EMBL/GenBank/DDBJ whole genome shotgun (WGS) entry which is preliminary data.</text>
</comment>
<proteinExistence type="predicted"/>
<organism evidence="2 3">
    <name type="scientific">PS1 clade bacterium</name>
    <dbReference type="NCBI Taxonomy" id="2175152"/>
    <lineage>
        <taxon>Bacteria</taxon>
        <taxon>Pseudomonadati</taxon>
        <taxon>Pseudomonadota</taxon>
        <taxon>Alphaproteobacteria</taxon>
        <taxon>PS1 clade</taxon>
    </lineage>
</organism>
<dbReference type="InterPro" id="IPR000595">
    <property type="entry name" value="cNMP-bd_dom"/>
</dbReference>
<dbReference type="SUPFAM" id="SSF51206">
    <property type="entry name" value="cAMP-binding domain-like"/>
    <property type="match status" value="1"/>
</dbReference>
<dbReference type="InterPro" id="IPR018490">
    <property type="entry name" value="cNMP-bd_dom_sf"/>
</dbReference>
<evidence type="ECO:0000259" key="1">
    <source>
        <dbReference type="PROSITE" id="PS50042"/>
    </source>
</evidence>